<accession>A0ABU8XQF0</accession>
<keyword evidence="2" id="KW-1185">Reference proteome</keyword>
<gene>
    <name evidence="1" type="ORF">U1T56_05700</name>
</gene>
<reference evidence="1 2" key="1">
    <citation type="submission" date="2024-01" db="EMBL/GenBank/DDBJ databases">
        <title>Multi-omics insights into the function and evolution of sodium benzoate biodegradation pathways in Benzoatithermus flavus gen. nov., sp. nov. from hot spring.</title>
        <authorList>
            <person name="Hu C.-J."/>
            <person name="Li W.-J."/>
        </authorList>
    </citation>
    <scope>NUCLEOTIDE SEQUENCE [LARGE SCALE GENOMIC DNA]</scope>
    <source>
        <strain evidence="1 2">SYSU G07066</strain>
    </source>
</reference>
<dbReference type="RefSeq" id="WP_418158484.1">
    <property type="nucleotide sequence ID" value="NZ_JBBLZC010000004.1"/>
</dbReference>
<proteinExistence type="predicted"/>
<name>A0ABU8XQF0_9PROT</name>
<comment type="caution">
    <text evidence="1">The sequence shown here is derived from an EMBL/GenBank/DDBJ whole genome shotgun (WGS) entry which is preliminary data.</text>
</comment>
<dbReference type="Proteomes" id="UP001375743">
    <property type="component" value="Unassembled WGS sequence"/>
</dbReference>
<sequence length="88" mass="10041">MLTFEDCLGVANLTREEVDAIAEHEHLPEIVALELGRYLCETPEGERRLSRMILDDIEAARRKGDLAGAARLRMVLRHFVQNRQIRAA</sequence>
<dbReference type="EMBL" id="JBBLZC010000004">
    <property type="protein sequence ID" value="MEK0082635.1"/>
    <property type="molecule type" value="Genomic_DNA"/>
</dbReference>
<evidence type="ECO:0000313" key="1">
    <source>
        <dbReference type="EMBL" id="MEK0082635.1"/>
    </source>
</evidence>
<organism evidence="1 2">
    <name type="scientific">Benzoatithermus flavus</name>
    <dbReference type="NCBI Taxonomy" id="3108223"/>
    <lineage>
        <taxon>Bacteria</taxon>
        <taxon>Pseudomonadati</taxon>
        <taxon>Pseudomonadota</taxon>
        <taxon>Alphaproteobacteria</taxon>
        <taxon>Geminicoccales</taxon>
        <taxon>Geminicoccaceae</taxon>
        <taxon>Benzoatithermus</taxon>
    </lineage>
</organism>
<evidence type="ECO:0000313" key="2">
    <source>
        <dbReference type="Proteomes" id="UP001375743"/>
    </source>
</evidence>
<protein>
    <submittedName>
        <fullName evidence="1">Uncharacterized protein</fullName>
    </submittedName>
</protein>